<keyword evidence="2" id="KW-1185">Reference proteome</keyword>
<evidence type="ECO:0000313" key="1">
    <source>
        <dbReference type="EMBL" id="PKV99356.1"/>
    </source>
</evidence>
<evidence type="ECO:0000313" key="2">
    <source>
        <dbReference type="Proteomes" id="UP000233766"/>
    </source>
</evidence>
<organism evidence="1 2">
    <name type="scientific">Nocardia fluminea</name>
    <dbReference type="NCBI Taxonomy" id="134984"/>
    <lineage>
        <taxon>Bacteria</taxon>
        <taxon>Bacillati</taxon>
        <taxon>Actinomycetota</taxon>
        <taxon>Actinomycetes</taxon>
        <taxon>Mycobacteriales</taxon>
        <taxon>Nocardiaceae</taxon>
        <taxon>Nocardia</taxon>
    </lineage>
</organism>
<dbReference type="EMBL" id="PJMW01000001">
    <property type="protein sequence ID" value="PKV99356.1"/>
    <property type="molecule type" value="Genomic_DNA"/>
</dbReference>
<accession>A0A2N3WZQ8</accession>
<dbReference type="InterPro" id="IPR007995">
    <property type="entry name" value="DUF742"/>
</dbReference>
<dbReference type="AlphaFoldDB" id="A0A2N3WZQ8"/>
<protein>
    <submittedName>
        <fullName evidence="1">Uncharacterized protein DUF742</fullName>
    </submittedName>
</protein>
<proteinExistence type="predicted"/>
<comment type="caution">
    <text evidence="1">The sequence shown here is derived from an EMBL/GenBank/DDBJ whole genome shotgun (WGS) entry which is preliminary data.</text>
</comment>
<sequence length="124" mass="13576">MSDEREHWYEDEAGPLVRLYAVTGGRAKAQRPDLELTTLLVDARSGARSRLLGPEYDAIVELCRAPLSVAEVAAHLRLPLTSTKLLVGDLIDEGRLHARAPRNQLSTAPDLNVLRAVLAGIKRS</sequence>
<dbReference type="PANTHER" id="PTHR36221">
    <property type="entry name" value="DUF742 DOMAIN-CONTAINING PROTEIN"/>
    <property type="match status" value="1"/>
</dbReference>
<gene>
    <name evidence="1" type="ORF">ATK86_1404</name>
</gene>
<name>A0A2N3WZQ8_9NOCA</name>
<dbReference type="OrthoDB" id="4244884at2"/>
<dbReference type="RefSeq" id="WP_101463639.1">
    <property type="nucleotide sequence ID" value="NZ_JBEZZV010000015.1"/>
</dbReference>
<reference evidence="1 2" key="1">
    <citation type="submission" date="2017-12" db="EMBL/GenBank/DDBJ databases">
        <title>Sequencing the genomes of 1000 Actinobacteria strains.</title>
        <authorList>
            <person name="Klenk H.-P."/>
        </authorList>
    </citation>
    <scope>NUCLEOTIDE SEQUENCE [LARGE SCALE GENOMIC DNA]</scope>
    <source>
        <strain evidence="1 2">DSM 44489</strain>
    </source>
</reference>
<dbReference type="GeneID" id="97473511"/>
<dbReference type="Pfam" id="PF05331">
    <property type="entry name" value="DUF742"/>
    <property type="match status" value="1"/>
</dbReference>
<dbReference type="Proteomes" id="UP000233766">
    <property type="component" value="Unassembled WGS sequence"/>
</dbReference>
<dbReference type="PANTHER" id="PTHR36221:SF1">
    <property type="entry name" value="DUF742 DOMAIN-CONTAINING PROTEIN"/>
    <property type="match status" value="1"/>
</dbReference>